<dbReference type="InterPro" id="IPR022761">
    <property type="entry name" value="Fumarate_lyase_N"/>
</dbReference>
<dbReference type="GO" id="GO:0004018">
    <property type="term" value="F:N6-(1,2-dicarboxyethyl)AMP AMP-lyase (fumarate-forming) activity"/>
    <property type="evidence" value="ECO:0007669"/>
    <property type="project" value="TreeGrafter"/>
</dbReference>
<protein>
    <recommendedName>
        <fullName evidence="2">Fumarate lyase N-terminal domain-containing protein</fullName>
    </recommendedName>
</protein>
<evidence type="ECO:0000256" key="1">
    <source>
        <dbReference type="ARBA" id="ARBA00023239"/>
    </source>
</evidence>
<name>X1EJI7_9ZZZZ</name>
<dbReference type="GO" id="GO:0070626">
    <property type="term" value="F:(S)-2-(5-amino-1-(5-phospho-D-ribosyl)imidazole-4-carboxamido) succinate lyase (fumarate-forming) activity"/>
    <property type="evidence" value="ECO:0007669"/>
    <property type="project" value="TreeGrafter"/>
</dbReference>
<organism evidence="3">
    <name type="scientific">marine sediment metagenome</name>
    <dbReference type="NCBI Taxonomy" id="412755"/>
    <lineage>
        <taxon>unclassified sequences</taxon>
        <taxon>metagenomes</taxon>
        <taxon>ecological metagenomes</taxon>
    </lineage>
</organism>
<feature type="non-terminal residue" evidence="3">
    <location>
        <position position="228"/>
    </location>
</feature>
<dbReference type="GO" id="GO:0005829">
    <property type="term" value="C:cytosol"/>
    <property type="evidence" value="ECO:0007669"/>
    <property type="project" value="TreeGrafter"/>
</dbReference>
<sequence>MPVSPIDYGRYGHPEMVTVFEEEHRHSLWLSIEAAVAEVQAEMGLIPQEAAADIRATAKPDIVTLERTMEIEKKTRHDVVALFEAIAEKCEGPGARWIHFGLTSNDIKDTALGLQLNAAFEILIPQIASLCKSLLDRAKETQDLIAVGRSHGQHAVPITYGIRFTVWFEEFHRHMKRILSAKESTGVGKISGATGSHAALGPSGFDIQKRVLETLGLNVPIATTQIIQ</sequence>
<dbReference type="InterPro" id="IPR024083">
    <property type="entry name" value="Fumarase/histidase_N"/>
</dbReference>
<dbReference type="SUPFAM" id="SSF48557">
    <property type="entry name" value="L-aspartase-like"/>
    <property type="match status" value="1"/>
</dbReference>
<dbReference type="AlphaFoldDB" id="X1EJI7"/>
<dbReference type="Gene3D" id="1.20.200.10">
    <property type="entry name" value="Fumarase/aspartase (Central domain)"/>
    <property type="match status" value="1"/>
</dbReference>
<proteinExistence type="predicted"/>
<feature type="domain" description="Fumarate lyase N-terminal" evidence="2">
    <location>
        <begin position="13"/>
        <end position="216"/>
    </location>
</feature>
<dbReference type="InterPro" id="IPR000362">
    <property type="entry name" value="Fumarate_lyase_fam"/>
</dbReference>
<comment type="caution">
    <text evidence="3">The sequence shown here is derived from an EMBL/GenBank/DDBJ whole genome shotgun (WGS) entry which is preliminary data.</text>
</comment>
<accession>X1EJI7</accession>
<reference evidence="3" key="1">
    <citation type="journal article" date="2014" name="Front. Microbiol.">
        <title>High frequency of phylogenetically diverse reductive dehalogenase-homologous genes in deep subseafloor sedimentary metagenomes.</title>
        <authorList>
            <person name="Kawai M."/>
            <person name="Futagami T."/>
            <person name="Toyoda A."/>
            <person name="Takaki Y."/>
            <person name="Nishi S."/>
            <person name="Hori S."/>
            <person name="Arai W."/>
            <person name="Tsubouchi T."/>
            <person name="Morono Y."/>
            <person name="Uchiyama I."/>
            <person name="Ito T."/>
            <person name="Fujiyama A."/>
            <person name="Inagaki F."/>
            <person name="Takami H."/>
        </authorList>
    </citation>
    <scope>NUCLEOTIDE SEQUENCE</scope>
    <source>
        <strain evidence="3">Expedition CK06-06</strain>
    </source>
</reference>
<dbReference type="GO" id="GO:0044208">
    <property type="term" value="P:'de novo' AMP biosynthetic process"/>
    <property type="evidence" value="ECO:0007669"/>
    <property type="project" value="TreeGrafter"/>
</dbReference>
<dbReference type="Gene3D" id="1.10.275.10">
    <property type="entry name" value="Fumarase/aspartase (N-terminal domain)"/>
    <property type="match status" value="1"/>
</dbReference>
<dbReference type="EMBL" id="BARU01006542">
    <property type="protein sequence ID" value="GAH33461.1"/>
    <property type="molecule type" value="Genomic_DNA"/>
</dbReference>
<keyword evidence="1" id="KW-0456">Lyase</keyword>
<dbReference type="PANTHER" id="PTHR43172:SF1">
    <property type="entry name" value="ADENYLOSUCCINATE LYASE"/>
    <property type="match status" value="1"/>
</dbReference>
<dbReference type="Pfam" id="PF00206">
    <property type="entry name" value="Lyase_1"/>
    <property type="match status" value="1"/>
</dbReference>
<dbReference type="PANTHER" id="PTHR43172">
    <property type="entry name" value="ADENYLOSUCCINATE LYASE"/>
    <property type="match status" value="1"/>
</dbReference>
<dbReference type="InterPro" id="IPR008948">
    <property type="entry name" value="L-Aspartase-like"/>
</dbReference>
<evidence type="ECO:0000313" key="3">
    <source>
        <dbReference type="EMBL" id="GAH33461.1"/>
    </source>
</evidence>
<gene>
    <name evidence="3" type="ORF">S03H2_12865</name>
</gene>
<evidence type="ECO:0000259" key="2">
    <source>
        <dbReference type="Pfam" id="PF00206"/>
    </source>
</evidence>
<dbReference type="PRINTS" id="PR00149">
    <property type="entry name" value="FUMRATELYASE"/>
</dbReference>